<dbReference type="EMBL" id="HBUE01089911">
    <property type="protein sequence ID" value="CAG6481021.1"/>
    <property type="molecule type" value="Transcribed_RNA"/>
</dbReference>
<evidence type="ECO:0000256" key="1">
    <source>
        <dbReference type="SAM" id="MobiDB-lite"/>
    </source>
</evidence>
<feature type="compositionally biased region" description="Low complexity" evidence="1">
    <location>
        <begin position="86"/>
        <end position="101"/>
    </location>
</feature>
<dbReference type="EMBL" id="HBUE01089908">
    <property type="protein sequence ID" value="CAG6481016.1"/>
    <property type="molecule type" value="Transcribed_RNA"/>
</dbReference>
<dbReference type="EMBL" id="HBUE01320351">
    <property type="protein sequence ID" value="CAG6587711.1"/>
    <property type="molecule type" value="Transcribed_RNA"/>
</dbReference>
<evidence type="ECO:0000313" key="2">
    <source>
        <dbReference type="EMBL" id="CAG6481016.1"/>
    </source>
</evidence>
<reference evidence="2" key="1">
    <citation type="submission" date="2021-05" db="EMBL/GenBank/DDBJ databases">
        <authorList>
            <person name="Alioto T."/>
            <person name="Alioto T."/>
            <person name="Gomez Garrido J."/>
        </authorList>
    </citation>
    <scope>NUCLEOTIDE SEQUENCE</scope>
</reference>
<accession>A0A8D8FRJ6</accession>
<dbReference type="EMBL" id="HBUE01213844">
    <property type="protein sequence ID" value="CAG6535723.1"/>
    <property type="molecule type" value="Transcribed_RNA"/>
</dbReference>
<sequence>MSRCPSRCRIRFCLVMTHKRKPTGWWTTIRSWRRPAIRSRTLVQRRKNLARDLWGSTRWSRPVPTSSGLTTPLCTSNRQCCLGSNPTEPTSSTPRSTRTTI</sequence>
<dbReference type="AlphaFoldDB" id="A0A8D8FRJ6"/>
<proteinExistence type="predicted"/>
<protein>
    <submittedName>
        <fullName evidence="2">(northern house mosquito) hypothetical protein</fullName>
    </submittedName>
</protein>
<organism evidence="2">
    <name type="scientific">Culex pipiens</name>
    <name type="common">House mosquito</name>
    <dbReference type="NCBI Taxonomy" id="7175"/>
    <lineage>
        <taxon>Eukaryota</taxon>
        <taxon>Metazoa</taxon>
        <taxon>Ecdysozoa</taxon>
        <taxon>Arthropoda</taxon>
        <taxon>Hexapoda</taxon>
        <taxon>Insecta</taxon>
        <taxon>Pterygota</taxon>
        <taxon>Neoptera</taxon>
        <taxon>Endopterygota</taxon>
        <taxon>Diptera</taxon>
        <taxon>Nematocera</taxon>
        <taxon>Culicoidea</taxon>
        <taxon>Culicidae</taxon>
        <taxon>Culicinae</taxon>
        <taxon>Culicini</taxon>
        <taxon>Culex</taxon>
        <taxon>Culex</taxon>
    </lineage>
</organism>
<name>A0A8D8FRJ6_CULPI</name>
<feature type="region of interest" description="Disordered" evidence="1">
    <location>
        <begin position="81"/>
        <end position="101"/>
    </location>
</feature>